<dbReference type="InterPro" id="IPR037066">
    <property type="entry name" value="Plug_dom_sf"/>
</dbReference>
<feature type="domain" description="TonB-dependent receptor plug" evidence="11">
    <location>
        <begin position="14"/>
        <end position="124"/>
    </location>
</feature>
<keyword evidence="6 8" id="KW-0472">Membrane</keyword>
<keyword evidence="3 8" id="KW-1134">Transmembrane beta strand</keyword>
<keyword evidence="13" id="KW-1185">Reference proteome</keyword>
<dbReference type="Proteomes" id="UP001597102">
    <property type="component" value="Unassembled WGS sequence"/>
</dbReference>
<dbReference type="PANTHER" id="PTHR30069">
    <property type="entry name" value="TONB-DEPENDENT OUTER MEMBRANE RECEPTOR"/>
    <property type="match status" value="1"/>
</dbReference>
<dbReference type="InterPro" id="IPR000531">
    <property type="entry name" value="Beta-barrel_TonB"/>
</dbReference>
<sequence length="759" mass="82609">MSPVKGSEIPAKLVPSAFSYVNGEAFGRQDYVDPPAEILEQQVPGVVQSDLQGNEFQTNIQFRGFESSPVQGVAQGLAVYQNGVRINEAFGDIVNYDFLPEIAIQDMTIITGNPIYGLNALGGALTIQMKDGFSYQGAEVVTLGGSFGRVQGNAQVGMQSGNWAAYFAAERIKDQGYRDFSESDLRRMYADVGFRNSKGEFHVNLTAADTSFGVTASAPIQLLAVDRERTFTSPQTTDNKMIMPSINASYNVNDNITVSGLAYYRRFEQSHDDGNISEAEPCDDDPGILCMEGEEATDITGNLIPTPDGELGSIDSTGQTADSWGTAIQMANDADLYGHGNHFIVGASYDHGQVTFNAQSELAVFQPRFVVTPTGTTFGGPDEVAPKLIDTENTYVGLYITDTFEVNDRLAVTVGGRYNYASIELTDLTGEDPALNGTNTYERFNPAAGLTYQLTPGITAYGGYSEANRAPVPAELACSDPERPCLIESFLVADPPLEQVVSNTWELGLRGENIATDGSSKLTWNAGLFRTYNNDDIITVVTNSTRGYFQNGADILRQGIEAGLTYQTSKWQAYANYAYIDATYESDFILNAPDNPSARESICDASDFEEEEEEGEEEGELACIAVRPGDKLPGIPPHRFKAGMDYWVTDKWKVGGDIIGVSSQYFFGDDANQQPQLDGYWRVDLHTSYQITPRIQLFALANNVFDKEYGVFGTFFNLAGGNEGAEADPDLGEDFFTNPRTITPAPPAVIYGGAKIALW</sequence>
<comment type="subcellular location">
    <subcellularLocation>
        <location evidence="1 8">Cell outer membrane</location>
        <topology evidence="1 8">Multi-pass membrane protein</topology>
    </subcellularLocation>
</comment>
<evidence type="ECO:0000256" key="2">
    <source>
        <dbReference type="ARBA" id="ARBA00022448"/>
    </source>
</evidence>
<proteinExistence type="inferred from homology"/>
<keyword evidence="12" id="KW-0675">Receptor</keyword>
<comment type="caution">
    <text evidence="12">The sequence shown here is derived from an EMBL/GenBank/DDBJ whole genome shotgun (WGS) entry which is preliminary data.</text>
</comment>
<dbReference type="Gene3D" id="2.170.130.10">
    <property type="entry name" value="TonB-dependent receptor, plug domain"/>
    <property type="match status" value="1"/>
</dbReference>
<gene>
    <name evidence="12" type="ORF">ACFQ2F_04715</name>
</gene>
<dbReference type="RefSeq" id="WP_379086445.1">
    <property type="nucleotide sequence ID" value="NZ_JBHTJO010000001.1"/>
</dbReference>
<protein>
    <submittedName>
        <fullName evidence="12">TonB-dependent receptor</fullName>
    </submittedName>
</protein>
<evidence type="ECO:0000259" key="10">
    <source>
        <dbReference type="Pfam" id="PF00593"/>
    </source>
</evidence>
<accession>A0ABW3J839</accession>
<keyword evidence="7 8" id="KW-0998">Cell outer membrane</keyword>
<evidence type="ECO:0000313" key="13">
    <source>
        <dbReference type="Proteomes" id="UP001597102"/>
    </source>
</evidence>
<evidence type="ECO:0000256" key="3">
    <source>
        <dbReference type="ARBA" id="ARBA00022452"/>
    </source>
</evidence>
<evidence type="ECO:0000256" key="5">
    <source>
        <dbReference type="ARBA" id="ARBA00023077"/>
    </source>
</evidence>
<feature type="domain" description="TonB-dependent receptor-like beta-barrel" evidence="10">
    <location>
        <begin position="210"/>
        <end position="704"/>
    </location>
</feature>
<evidence type="ECO:0000313" key="12">
    <source>
        <dbReference type="EMBL" id="MFD0986394.1"/>
    </source>
</evidence>
<name>A0ABW3J839_9HYPH</name>
<dbReference type="PROSITE" id="PS52016">
    <property type="entry name" value="TONB_DEPENDENT_REC_3"/>
    <property type="match status" value="1"/>
</dbReference>
<keyword evidence="5 9" id="KW-0798">TonB box</keyword>
<dbReference type="PANTHER" id="PTHR30069:SF39">
    <property type="entry name" value="BLL6183 PROTEIN"/>
    <property type="match status" value="1"/>
</dbReference>
<dbReference type="Pfam" id="PF00593">
    <property type="entry name" value="TonB_dep_Rec_b-barrel"/>
    <property type="match status" value="1"/>
</dbReference>
<dbReference type="InterPro" id="IPR012910">
    <property type="entry name" value="Plug_dom"/>
</dbReference>
<reference evidence="13" key="1">
    <citation type="journal article" date="2019" name="Int. J. Syst. Evol. Microbiol.">
        <title>The Global Catalogue of Microorganisms (GCM) 10K type strain sequencing project: providing services to taxonomists for standard genome sequencing and annotation.</title>
        <authorList>
            <consortium name="The Broad Institute Genomics Platform"/>
            <consortium name="The Broad Institute Genome Sequencing Center for Infectious Disease"/>
            <person name="Wu L."/>
            <person name="Ma J."/>
        </authorList>
    </citation>
    <scope>NUCLEOTIDE SEQUENCE [LARGE SCALE GENOMIC DNA]</scope>
    <source>
        <strain evidence="13">CCUG 61697</strain>
    </source>
</reference>
<evidence type="ECO:0000256" key="6">
    <source>
        <dbReference type="ARBA" id="ARBA00023136"/>
    </source>
</evidence>
<evidence type="ECO:0000256" key="9">
    <source>
        <dbReference type="RuleBase" id="RU003357"/>
    </source>
</evidence>
<comment type="similarity">
    <text evidence="8 9">Belongs to the TonB-dependent receptor family.</text>
</comment>
<dbReference type="InterPro" id="IPR039426">
    <property type="entry name" value="TonB-dep_rcpt-like"/>
</dbReference>
<evidence type="ECO:0000256" key="4">
    <source>
        <dbReference type="ARBA" id="ARBA00022692"/>
    </source>
</evidence>
<evidence type="ECO:0000256" key="8">
    <source>
        <dbReference type="PROSITE-ProRule" id="PRU01360"/>
    </source>
</evidence>
<dbReference type="EMBL" id="JBHTJO010000001">
    <property type="protein sequence ID" value="MFD0986394.1"/>
    <property type="molecule type" value="Genomic_DNA"/>
</dbReference>
<dbReference type="InterPro" id="IPR036942">
    <property type="entry name" value="Beta-barrel_TonB_sf"/>
</dbReference>
<evidence type="ECO:0000256" key="7">
    <source>
        <dbReference type="ARBA" id="ARBA00023237"/>
    </source>
</evidence>
<keyword evidence="2 8" id="KW-0813">Transport</keyword>
<evidence type="ECO:0000256" key="1">
    <source>
        <dbReference type="ARBA" id="ARBA00004571"/>
    </source>
</evidence>
<organism evidence="12 13">
    <name type="scientific">Methyloligella solikamskensis</name>
    <dbReference type="NCBI Taxonomy" id="1177756"/>
    <lineage>
        <taxon>Bacteria</taxon>
        <taxon>Pseudomonadati</taxon>
        <taxon>Pseudomonadota</taxon>
        <taxon>Alphaproteobacteria</taxon>
        <taxon>Hyphomicrobiales</taxon>
        <taxon>Hyphomicrobiaceae</taxon>
        <taxon>Methyloligella</taxon>
    </lineage>
</organism>
<dbReference type="Gene3D" id="2.40.170.20">
    <property type="entry name" value="TonB-dependent receptor, beta-barrel domain"/>
    <property type="match status" value="1"/>
</dbReference>
<dbReference type="SUPFAM" id="SSF56935">
    <property type="entry name" value="Porins"/>
    <property type="match status" value="1"/>
</dbReference>
<keyword evidence="4 8" id="KW-0812">Transmembrane</keyword>
<evidence type="ECO:0000259" key="11">
    <source>
        <dbReference type="Pfam" id="PF07715"/>
    </source>
</evidence>
<dbReference type="Pfam" id="PF07715">
    <property type="entry name" value="Plug"/>
    <property type="match status" value="1"/>
</dbReference>